<proteinExistence type="predicted"/>
<dbReference type="Pfam" id="PF18962">
    <property type="entry name" value="Por_Secre_tail"/>
    <property type="match status" value="1"/>
</dbReference>
<dbReference type="PANTHER" id="PTHR43002">
    <property type="entry name" value="GLYCOGEN DEBRANCHING ENZYME"/>
    <property type="match status" value="1"/>
</dbReference>
<sequence length="955" mass="107546">MNKNTFLLFTGLLFFSFVDAQTFTWNPEFFNEDENVTLTVSNFDPVAEWGVSDIYLWAWHFDSSGNQINNPDAIGFDFGNSPETAKFTNNGDGTYTFDFGLPQDFFDNTGISSIGYLIKSQDGSNQTGDNFKDVGRVVVEIISPNTDFAFVNSGDNLTVTSIINFQGSTTVQGAFEIYFNDVLVDSGNCSFPNCNGEVSNITENGTIRVVGTPPAPNDTESAEAFLEVIVVPTVIEENLPVNLVDGINYSSDNTRATLVLTAPDKEFIAVAASWNNYNPTNADIMKRDPNTGKYWLEITGLTPGQDEIYQYWVFDTDETAGANPFVVVADPFSTLILDPFNDQFIPASTFPNLPTYPAGQEGFMTVLKTGQAPYNWQVPNFVKPKKEDLIIYELLVRDFDADRNYQDLIDRIDYFKNLNINAIQLMPVMEFNGNLSWGYNTSFHMALDKTYGSPEKFKELVDVFHQNGIAVILDIALNHADFPSAQVAMWFDNTTGKPTSNSPYFNEDAQHSYSVFYDYNHQLDLTQEYVRRVIKQWIEEYKIDGFRWDLTKGFTQNCTASNETCTNNYQQDRIDILKEYADYSWLLDDTHYVIFEHLGTDNEEKEWANYRLDEGKGIMMWGKMTDPYNELTMGQNGNKDITRIGHNAHTGFNGPRVVGYPESHDEERLMYKNIAFGNASNPAHDVTDLNIALSRMSALGAVSVMVPGPKMLWHFGDLGMDNSIWTCSDGSVDIGNDGCKLDTKPQPQWVENWLGDALRRQIYDDWSKLHKLKIEEPVFEGDYTITSSSSNYTPRIEVFDTGIPTTELRHVIVLANFDVTTQNINTNFPGGLTSTWYDLMDATGNTTVSNSTASISIAPGQFRILGNRPSNVLSVDENDIYNFSVYPNPTQTEFSINTNVSHVEIYDLTGKQVKSFHGTFSRTDTFNISSLNTGMYIVKVKNDNNQTMTTKLVKL</sequence>
<dbReference type="CDD" id="cd11350">
    <property type="entry name" value="AmyAc_4"/>
    <property type="match status" value="1"/>
</dbReference>
<organism evidence="4 5">
    <name type="scientific">Winogradskyella aurantia</name>
    <dbReference type="NCBI Taxonomy" id="1915063"/>
    <lineage>
        <taxon>Bacteria</taxon>
        <taxon>Pseudomonadati</taxon>
        <taxon>Bacteroidota</taxon>
        <taxon>Flavobacteriia</taxon>
        <taxon>Flavobacteriales</taxon>
        <taxon>Flavobacteriaceae</taxon>
        <taxon>Winogradskyella</taxon>
    </lineage>
</organism>
<feature type="signal peptide" evidence="2">
    <location>
        <begin position="1"/>
        <end position="20"/>
    </location>
</feature>
<dbReference type="InterPro" id="IPR017853">
    <property type="entry name" value="GH"/>
</dbReference>
<dbReference type="Gene3D" id="3.20.20.80">
    <property type="entry name" value="Glycosidases"/>
    <property type="match status" value="1"/>
</dbReference>
<evidence type="ECO:0000259" key="3">
    <source>
        <dbReference type="SMART" id="SM00642"/>
    </source>
</evidence>
<dbReference type="Pfam" id="PF00128">
    <property type="entry name" value="Alpha-amylase"/>
    <property type="match status" value="1"/>
</dbReference>
<feature type="chain" id="PRO_5012740729" evidence="2">
    <location>
        <begin position="21"/>
        <end position="955"/>
    </location>
</feature>
<dbReference type="GO" id="GO:0005975">
    <property type="term" value="P:carbohydrate metabolic process"/>
    <property type="evidence" value="ECO:0007669"/>
    <property type="project" value="InterPro"/>
</dbReference>
<keyword evidence="1 2" id="KW-0732">Signal</keyword>
<dbReference type="InterPro" id="IPR026444">
    <property type="entry name" value="Secre_tail"/>
</dbReference>
<dbReference type="SUPFAM" id="SSF51445">
    <property type="entry name" value="(Trans)glycosidases"/>
    <property type="match status" value="1"/>
</dbReference>
<dbReference type="OrthoDB" id="9761875at2"/>
<keyword evidence="5" id="KW-1185">Reference proteome</keyword>
<reference evidence="4 5" key="1">
    <citation type="submission" date="2017-05" db="EMBL/GenBank/DDBJ databases">
        <title>The draft genome sequence of Idiomarina salinarum WNB302.</title>
        <authorList>
            <person name="Sun Y."/>
            <person name="Chen B."/>
            <person name="Du Z."/>
        </authorList>
    </citation>
    <scope>NUCLEOTIDE SEQUENCE [LARGE SCALE GENOMIC DNA]</scope>
    <source>
        <strain evidence="4 5">WNB302</strain>
    </source>
</reference>
<protein>
    <submittedName>
        <fullName evidence="4">Alpha-amylase</fullName>
    </submittedName>
</protein>
<dbReference type="InterPro" id="IPR006047">
    <property type="entry name" value="GH13_cat_dom"/>
</dbReference>
<dbReference type="NCBIfam" id="TIGR04183">
    <property type="entry name" value="Por_Secre_tail"/>
    <property type="match status" value="1"/>
</dbReference>
<name>A0A265UVK8_9FLAO</name>
<gene>
    <name evidence="4" type="ORF">CA834_07805</name>
</gene>
<accession>A0A265UVK8</accession>
<evidence type="ECO:0000313" key="4">
    <source>
        <dbReference type="EMBL" id="OZV69349.1"/>
    </source>
</evidence>
<feature type="domain" description="Glycosyl hydrolase family 13 catalytic" evidence="3">
    <location>
        <begin position="393"/>
        <end position="770"/>
    </location>
</feature>
<evidence type="ECO:0000313" key="5">
    <source>
        <dbReference type="Proteomes" id="UP000216840"/>
    </source>
</evidence>
<dbReference type="Proteomes" id="UP000216840">
    <property type="component" value="Unassembled WGS sequence"/>
</dbReference>
<dbReference type="SMART" id="SM00642">
    <property type="entry name" value="Aamy"/>
    <property type="match status" value="1"/>
</dbReference>
<comment type="caution">
    <text evidence="4">The sequence shown here is derived from an EMBL/GenBank/DDBJ whole genome shotgun (WGS) entry which is preliminary data.</text>
</comment>
<dbReference type="RefSeq" id="WP_094968123.1">
    <property type="nucleotide sequence ID" value="NZ_NGJN01000003.1"/>
</dbReference>
<evidence type="ECO:0000256" key="1">
    <source>
        <dbReference type="ARBA" id="ARBA00022729"/>
    </source>
</evidence>
<dbReference type="AlphaFoldDB" id="A0A265UVK8"/>
<dbReference type="EMBL" id="NGJN01000003">
    <property type="protein sequence ID" value="OZV69349.1"/>
    <property type="molecule type" value="Genomic_DNA"/>
</dbReference>
<evidence type="ECO:0000256" key="2">
    <source>
        <dbReference type="SAM" id="SignalP"/>
    </source>
</evidence>